<comment type="similarity">
    <text evidence="2">Belongs to the asparagine synthetase family.</text>
</comment>
<dbReference type="EC" id="6.3.5.4" evidence="3"/>
<dbReference type="GO" id="GO:0006529">
    <property type="term" value="P:asparagine biosynthetic process"/>
    <property type="evidence" value="ECO:0007669"/>
    <property type="project" value="UniProtKB-KW"/>
</dbReference>
<accession>F0ENR3</accession>
<dbReference type="PANTHER" id="PTHR43284">
    <property type="entry name" value="ASPARAGINE SYNTHETASE (GLUTAMINE-HYDROLYZING)"/>
    <property type="match status" value="1"/>
</dbReference>
<dbReference type="HOGENOM" id="CLU_014658_3_0_9"/>
<evidence type="ECO:0000256" key="10">
    <source>
        <dbReference type="PIRSR" id="PIRSR001589-2"/>
    </source>
</evidence>
<evidence type="ECO:0000256" key="3">
    <source>
        <dbReference type="ARBA" id="ARBA00012737"/>
    </source>
</evidence>
<evidence type="ECO:0000256" key="2">
    <source>
        <dbReference type="ARBA" id="ARBA00005752"/>
    </source>
</evidence>
<dbReference type="GO" id="GO:0004066">
    <property type="term" value="F:asparagine synthase (glutamine-hydrolyzing) activity"/>
    <property type="evidence" value="ECO:0007669"/>
    <property type="project" value="UniProtKB-EC"/>
</dbReference>
<keyword evidence="7 9" id="KW-0315">Glutamine amidotransferase</keyword>
<dbReference type="InterPro" id="IPR006426">
    <property type="entry name" value="Asn_synth_AEB"/>
</dbReference>
<dbReference type="SUPFAM" id="SSF52402">
    <property type="entry name" value="Adenine nucleotide alpha hydrolases-like"/>
    <property type="match status" value="1"/>
</dbReference>
<dbReference type="CDD" id="cd01991">
    <property type="entry name" value="Asn_synthase_B_C"/>
    <property type="match status" value="1"/>
</dbReference>
<evidence type="ECO:0000313" key="13">
    <source>
        <dbReference type="EMBL" id="EGC67938.1"/>
    </source>
</evidence>
<protein>
    <recommendedName>
        <fullName evidence="3">asparagine synthase (glutamine-hydrolyzing)</fullName>
        <ecNumber evidence="3">6.3.5.4</ecNumber>
    </recommendedName>
</protein>
<dbReference type="PANTHER" id="PTHR43284:SF1">
    <property type="entry name" value="ASPARAGINE SYNTHETASE"/>
    <property type="match status" value="1"/>
</dbReference>
<comment type="pathway">
    <text evidence="1">Amino-acid biosynthesis; L-asparagine biosynthesis; L-asparagine from L-aspartate (L-Gln route): step 1/1.</text>
</comment>
<evidence type="ECO:0000256" key="7">
    <source>
        <dbReference type="ARBA" id="ARBA00022962"/>
    </source>
</evidence>
<evidence type="ECO:0000256" key="9">
    <source>
        <dbReference type="PIRSR" id="PIRSR001589-1"/>
    </source>
</evidence>
<keyword evidence="6 9" id="KW-0061">Asparagine biosynthesis</keyword>
<evidence type="ECO:0000256" key="8">
    <source>
        <dbReference type="ARBA" id="ARBA00048741"/>
    </source>
</evidence>
<dbReference type="Proteomes" id="UP000004835">
    <property type="component" value="Unassembled WGS sequence"/>
</dbReference>
<dbReference type="GO" id="GO:0005829">
    <property type="term" value="C:cytosol"/>
    <property type="evidence" value="ECO:0007669"/>
    <property type="project" value="TreeGrafter"/>
</dbReference>
<dbReference type="InterPro" id="IPR033738">
    <property type="entry name" value="AsnB_N"/>
</dbReference>
<dbReference type="InterPro" id="IPR029055">
    <property type="entry name" value="Ntn_hydrolases_N"/>
</dbReference>
<keyword evidence="13" id="KW-0436">Ligase</keyword>
<keyword evidence="9" id="KW-0028">Amino-acid biosynthesis</keyword>
<keyword evidence="5 10" id="KW-0067">ATP-binding</keyword>
<dbReference type="InterPro" id="IPR051786">
    <property type="entry name" value="ASN_synthetase/amidase"/>
</dbReference>
<feature type="binding site" evidence="10">
    <location>
        <position position="129"/>
    </location>
    <ligand>
        <name>L-glutamine</name>
        <dbReference type="ChEBI" id="CHEBI:58359"/>
    </ligand>
</feature>
<dbReference type="PROSITE" id="PS51278">
    <property type="entry name" value="GATASE_TYPE_2"/>
    <property type="match status" value="1"/>
</dbReference>
<dbReference type="Gene3D" id="3.60.20.10">
    <property type="entry name" value="Glutamine Phosphoribosylpyrophosphate, subunit 1, domain 1"/>
    <property type="match status" value="1"/>
</dbReference>
<keyword evidence="4 10" id="KW-0547">Nucleotide-binding</keyword>
<dbReference type="InterPro" id="IPR014729">
    <property type="entry name" value="Rossmann-like_a/b/a_fold"/>
</dbReference>
<feature type="binding site" evidence="10">
    <location>
        <position position="313"/>
    </location>
    <ligand>
        <name>ATP</name>
        <dbReference type="ChEBI" id="CHEBI:30616"/>
    </ligand>
</feature>
<gene>
    <name evidence="13" type="primary">asnB</name>
    <name evidence="13" type="ORF">HMPREF9087_3055</name>
</gene>
<proteinExistence type="inferred from homology"/>
<dbReference type="Pfam" id="PF00733">
    <property type="entry name" value="Asn_synthase"/>
    <property type="match status" value="1"/>
</dbReference>
<reference evidence="13 14" key="1">
    <citation type="submission" date="2011-01" db="EMBL/GenBank/DDBJ databases">
        <authorList>
            <person name="Muzny D."/>
            <person name="Qin X."/>
            <person name="Deng J."/>
            <person name="Jiang H."/>
            <person name="Liu Y."/>
            <person name="Qu J."/>
            <person name="Song X.-Z."/>
            <person name="Zhang L."/>
            <person name="Thornton R."/>
            <person name="Coyle M."/>
            <person name="Francisco L."/>
            <person name="Jackson L."/>
            <person name="Javaid M."/>
            <person name="Korchina V."/>
            <person name="Kovar C."/>
            <person name="Mata R."/>
            <person name="Mathew T."/>
            <person name="Ngo R."/>
            <person name="Nguyen L."/>
            <person name="Nguyen N."/>
            <person name="Okwuonu G."/>
            <person name="Ongeri F."/>
            <person name="Pham C."/>
            <person name="Simmons D."/>
            <person name="Wilczek-Boney K."/>
            <person name="Hale W."/>
            <person name="Jakkamsetti A."/>
            <person name="Pham P."/>
            <person name="Ruth R."/>
            <person name="San Lucas F."/>
            <person name="Warren J."/>
            <person name="Zhang J."/>
            <person name="Zhao Z."/>
            <person name="Zhou C."/>
            <person name="Zhu D."/>
            <person name="Lee S."/>
            <person name="Bess C."/>
            <person name="Blankenburg K."/>
            <person name="Forbes L."/>
            <person name="Fu Q."/>
            <person name="Gubbala S."/>
            <person name="Hirani K."/>
            <person name="Jayaseelan J.C."/>
            <person name="Lara F."/>
            <person name="Munidasa M."/>
            <person name="Palculict T."/>
            <person name="Patil S."/>
            <person name="Pu L.-L."/>
            <person name="Saada N."/>
            <person name="Tang L."/>
            <person name="Weissenberger G."/>
            <person name="Zhu Y."/>
            <person name="Hemphill L."/>
            <person name="Shang Y."/>
            <person name="Youmans B."/>
            <person name="Ayvaz T."/>
            <person name="Ross M."/>
            <person name="Santibanez J."/>
            <person name="Aqrawi P."/>
            <person name="Gross S."/>
            <person name="Joshi V."/>
            <person name="Fowler G."/>
            <person name="Nazareth L."/>
            <person name="Reid J."/>
            <person name="Worley K."/>
            <person name="Petrosino J."/>
            <person name="Highlander S."/>
            <person name="Gibbs R."/>
        </authorList>
    </citation>
    <scope>NUCLEOTIDE SEQUENCE [LARGE SCALE GENOMIC DNA]</scope>
    <source>
        <strain evidence="13 14">ATCC 12755</strain>
    </source>
</reference>
<evidence type="ECO:0000259" key="12">
    <source>
        <dbReference type="PROSITE" id="PS51278"/>
    </source>
</evidence>
<dbReference type="InterPro" id="IPR017932">
    <property type="entry name" value="GATase_2_dom"/>
</dbReference>
<feature type="domain" description="Glutamine amidotransferase type-2" evidence="12">
    <location>
        <begin position="34"/>
        <end position="243"/>
    </location>
</feature>
<evidence type="ECO:0000256" key="6">
    <source>
        <dbReference type="ARBA" id="ARBA00022888"/>
    </source>
</evidence>
<comment type="caution">
    <text evidence="13">The sequence shown here is derived from an EMBL/GenBank/DDBJ whole genome shotgun (WGS) entry which is preliminary data.</text>
</comment>
<dbReference type="CDD" id="cd00712">
    <property type="entry name" value="AsnB"/>
    <property type="match status" value="1"/>
</dbReference>
<feature type="active site" description="For GATase activity" evidence="9">
    <location>
        <position position="34"/>
    </location>
</feature>
<dbReference type="SUPFAM" id="SSF56235">
    <property type="entry name" value="N-terminal nucleophile aminohydrolases (Ntn hydrolases)"/>
    <property type="match status" value="1"/>
</dbReference>
<dbReference type="Gene3D" id="3.40.50.620">
    <property type="entry name" value="HUPs"/>
    <property type="match status" value="1"/>
</dbReference>
<dbReference type="EMBL" id="AEWT01000031">
    <property type="protein sequence ID" value="EGC67938.1"/>
    <property type="molecule type" value="Genomic_DNA"/>
</dbReference>
<evidence type="ECO:0000256" key="11">
    <source>
        <dbReference type="PIRSR" id="PIRSR001589-3"/>
    </source>
</evidence>
<dbReference type="InterPro" id="IPR001962">
    <property type="entry name" value="Asn_synthase"/>
</dbReference>
<dbReference type="NCBIfam" id="TIGR01536">
    <property type="entry name" value="asn_synth_AEB"/>
    <property type="match status" value="1"/>
</dbReference>
<dbReference type="GO" id="GO:0005524">
    <property type="term" value="F:ATP binding"/>
    <property type="evidence" value="ECO:0007669"/>
    <property type="project" value="UniProtKB-KW"/>
</dbReference>
<organism evidence="13 14">
    <name type="scientific">Enterococcus casseliflavus ATCC 12755</name>
    <dbReference type="NCBI Taxonomy" id="888066"/>
    <lineage>
        <taxon>Bacteria</taxon>
        <taxon>Bacillati</taxon>
        <taxon>Bacillota</taxon>
        <taxon>Bacilli</taxon>
        <taxon>Lactobacillales</taxon>
        <taxon>Enterococcaceae</taxon>
        <taxon>Enterococcus</taxon>
    </lineage>
</organism>
<evidence type="ECO:0000313" key="14">
    <source>
        <dbReference type="Proteomes" id="UP000004835"/>
    </source>
</evidence>
<dbReference type="AlphaFoldDB" id="F0ENR3"/>
<feature type="site" description="Important for beta-aspartyl-AMP intermediate formation" evidence="11">
    <location>
        <position position="388"/>
    </location>
</feature>
<dbReference type="Pfam" id="PF13537">
    <property type="entry name" value="GATase_7"/>
    <property type="match status" value="1"/>
</dbReference>
<dbReference type="PIRSF" id="PIRSF001589">
    <property type="entry name" value="Asn_synthetase_glu-h"/>
    <property type="match status" value="1"/>
</dbReference>
<comment type="catalytic activity">
    <reaction evidence="8">
        <text>L-aspartate + L-glutamine + ATP + H2O = L-asparagine + L-glutamate + AMP + diphosphate + H(+)</text>
        <dbReference type="Rhea" id="RHEA:12228"/>
        <dbReference type="ChEBI" id="CHEBI:15377"/>
        <dbReference type="ChEBI" id="CHEBI:15378"/>
        <dbReference type="ChEBI" id="CHEBI:29985"/>
        <dbReference type="ChEBI" id="CHEBI:29991"/>
        <dbReference type="ChEBI" id="CHEBI:30616"/>
        <dbReference type="ChEBI" id="CHEBI:33019"/>
        <dbReference type="ChEBI" id="CHEBI:58048"/>
        <dbReference type="ChEBI" id="CHEBI:58359"/>
        <dbReference type="ChEBI" id="CHEBI:456215"/>
        <dbReference type="EC" id="6.3.5.4"/>
    </reaction>
</comment>
<evidence type="ECO:0000256" key="5">
    <source>
        <dbReference type="ARBA" id="ARBA00022840"/>
    </source>
</evidence>
<feature type="binding site" evidence="10">
    <location>
        <begin position="386"/>
        <end position="387"/>
    </location>
    <ligand>
        <name>ATP</name>
        <dbReference type="ChEBI" id="CHEBI:30616"/>
    </ligand>
</feature>
<sequence>MYFFEKEIVSLEFYGMIYFRKMKMDYENGCENMCGIVGFVNSKDQKEIIIERMMDRIVHRGPNSSGKFTDDRVALGFRRLSIIDLEGGSQPIFNEDRTKVIIFNGEIYNFQVLREELIQAGHVFSTHADTEVVLHGYEEWGIDVLQRLRGMFAFAIWDTQKQELFGARDHFGIKPYYYAQMNGSFMFGSEIKSFLPHPDFKKELNQEALKPYLTFQYSPLNGETFFKGVHRLQEGHYYLFNEQGLTIKQYWDADFSVKENHSREEWVDKIDQAVQESIAAHQISDVEVGSFLSSGVDSSYVASVLRPDHSFSIGFDDKTYNEAIEARKLTEKLGLNNTAAVIDGEMSFEAFPLIQYHLDEPDSNPSCVPLYFLANLAAQQVRVVQSGEGADELFAGYAAYGFHTNSKAVRVFAQGLKKLPQNIRFRLGRQIGKMKNFHGRIHLYEATAPAQDFFIGQALVFEEEEALQLLKPTYQKGPSVAEIVAPHYEKVNGLKDEVNKMQYLDLHQWMPKDILLKADKMSMASSLELRVPLLDIEMQKLAQTIPTKYLINQNNTKDVFRQASNRHLPKEWANREKLGFPVPIKAWLKEGTGYEAVKALFESDFAATFFDQTAILQMLEDHRQGKLNLQRKIWTIFTFLTWYKVFFIDESIPEAKEIVYETL</sequence>
<name>F0ENR3_ENTCA</name>
<evidence type="ECO:0000256" key="1">
    <source>
        <dbReference type="ARBA" id="ARBA00005187"/>
    </source>
</evidence>
<evidence type="ECO:0000256" key="4">
    <source>
        <dbReference type="ARBA" id="ARBA00022741"/>
    </source>
</evidence>